<dbReference type="InterPro" id="IPR007373">
    <property type="entry name" value="Thiamin_PyroPKinase_B1-bd"/>
</dbReference>
<dbReference type="AlphaFoldDB" id="A0A9D2S3K4"/>
<dbReference type="Gene3D" id="3.40.50.10240">
    <property type="entry name" value="Thiamin pyrophosphokinase, catalytic domain"/>
    <property type="match status" value="1"/>
</dbReference>
<reference evidence="7" key="1">
    <citation type="journal article" date="2021" name="PeerJ">
        <title>Extensive microbial diversity within the chicken gut microbiome revealed by metagenomics and culture.</title>
        <authorList>
            <person name="Gilroy R."/>
            <person name="Ravi A."/>
            <person name="Getino M."/>
            <person name="Pursley I."/>
            <person name="Horton D.L."/>
            <person name="Alikhan N.F."/>
            <person name="Baker D."/>
            <person name="Gharbi K."/>
            <person name="Hall N."/>
            <person name="Watson M."/>
            <person name="Adriaenssens E.M."/>
            <person name="Foster-Nyarko E."/>
            <person name="Jarju S."/>
            <person name="Secka A."/>
            <person name="Antonio M."/>
            <person name="Oren A."/>
            <person name="Chaudhuri R.R."/>
            <person name="La Ragione R."/>
            <person name="Hildebrand F."/>
            <person name="Pallen M.J."/>
        </authorList>
    </citation>
    <scope>NUCLEOTIDE SEQUENCE</scope>
    <source>
        <strain evidence="7">ChiBcec8-13705</strain>
    </source>
</reference>
<keyword evidence="3" id="KW-0418">Kinase</keyword>
<dbReference type="PANTHER" id="PTHR41299">
    <property type="entry name" value="THIAMINE PYROPHOSPHOKINASE"/>
    <property type="match status" value="1"/>
</dbReference>
<sequence>MAHAVVLSAVPVPAELRRYLQGDDYIVACDAGYRNAQRLGVVPDLIVGDFDSAPQPQTLPDHTIVLPHVKDDTDTHYAARWLLEHGCRQVTFLGALGGARLEHTVANLHTALFLAQNGVKVLLADANSELRILCPNKPMTLLKGDWAYLSLFPLDGVLDGVSETGVFYPLRDATLTPDYPLGVSNEFVAPQAVLSCRSGHGLVVLSRADG</sequence>
<evidence type="ECO:0000259" key="6">
    <source>
        <dbReference type="SMART" id="SM00983"/>
    </source>
</evidence>
<dbReference type="GO" id="GO:0004788">
    <property type="term" value="F:thiamine diphosphokinase activity"/>
    <property type="evidence" value="ECO:0007669"/>
    <property type="project" value="UniProtKB-UniRule"/>
</dbReference>
<organism evidence="7 8">
    <name type="scientific">Candidatus Gemmiger avicola</name>
    <dbReference type="NCBI Taxonomy" id="2838605"/>
    <lineage>
        <taxon>Bacteria</taxon>
        <taxon>Bacillati</taxon>
        <taxon>Bacillota</taxon>
        <taxon>Clostridia</taxon>
        <taxon>Eubacteriales</taxon>
        <taxon>Gemmiger</taxon>
    </lineage>
</organism>
<keyword evidence="1 7" id="KW-0808">Transferase</keyword>
<dbReference type="EC" id="2.7.6.2" evidence="5"/>
<dbReference type="SMART" id="SM00983">
    <property type="entry name" value="TPK_B1_binding"/>
    <property type="match status" value="1"/>
</dbReference>
<name>A0A9D2S3K4_9FIRM</name>
<dbReference type="GO" id="GO:0030975">
    <property type="term" value="F:thiamine binding"/>
    <property type="evidence" value="ECO:0007669"/>
    <property type="project" value="InterPro"/>
</dbReference>
<dbReference type="SUPFAM" id="SSF63862">
    <property type="entry name" value="Thiamin pyrophosphokinase, substrate-binding domain"/>
    <property type="match status" value="1"/>
</dbReference>
<proteinExistence type="predicted"/>
<evidence type="ECO:0000313" key="7">
    <source>
        <dbReference type="EMBL" id="HJB42903.1"/>
    </source>
</evidence>
<dbReference type="InterPro" id="IPR006282">
    <property type="entry name" value="Thi_PPkinase"/>
</dbReference>
<evidence type="ECO:0000256" key="3">
    <source>
        <dbReference type="ARBA" id="ARBA00022777"/>
    </source>
</evidence>
<dbReference type="GO" id="GO:0006772">
    <property type="term" value="P:thiamine metabolic process"/>
    <property type="evidence" value="ECO:0007669"/>
    <property type="project" value="UniProtKB-UniRule"/>
</dbReference>
<accession>A0A9D2S3K4</accession>
<dbReference type="Pfam" id="PF04265">
    <property type="entry name" value="TPK_B1_binding"/>
    <property type="match status" value="1"/>
</dbReference>
<dbReference type="NCBIfam" id="TIGR01378">
    <property type="entry name" value="thi_PPkinase"/>
    <property type="match status" value="1"/>
</dbReference>
<dbReference type="Pfam" id="PF04263">
    <property type="entry name" value="TPK_catalytic"/>
    <property type="match status" value="1"/>
</dbReference>
<keyword evidence="2" id="KW-0547">Nucleotide-binding</keyword>
<evidence type="ECO:0000256" key="4">
    <source>
        <dbReference type="ARBA" id="ARBA00022840"/>
    </source>
</evidence>
<keyword evidence="4" id="KW-0067">ATP-binding</keyword>
<comment type="caution">
    <text evidence="7">The sequence shown here is derived from an EMBL/GenBank/DDBJ whole genome shotgun (WGS) entry which is preliminary data.</text>
</comment>
<evidence type="ECO:0000256" key="2">
    <source>
        <dbReference type="ARBA" id="ARBA00022741"/>
    </source>
</evidence>
<dbReference type="Proteomes" id="UP000886803">
    <property type="component" value="Unassembled WGS sequence"/>
</dbReference>
<evidence type="ECO:0000256" key="5">
    <source>
        <dbReference type="NCBIfam" id="TIGR01378"/>
    </source>
</evidence>
<dbReference type="GO" id="GO:0005524">
    <property type="term" value="F:ATP binding"/>
    <property type="evidence" value="ECO:0007669"/>
    <property type="project" value="UniProtKB-KW"/>
</dbReference>
<dbReference type="InterPro" id="IPR036759">
    <property type="entry name" value="TPK_catalytic_sf"/>
</dbReference>
<feature type="domain" description="Thiamin pyrophosphokinase thiamin-binding" evidence="6">
    <location>
        <begin position="144"/>
        <end position="202"/>
    </location>
</feature>
<dbReference type="GO" id="GO:0016301">
    <property type="term" value="F:kinase activity"/>
    <property type="evidence" value="ECO:0007669"/>
    <property type="project" value="UniProtKB-KW"/>
</dbReference>
<dbReference type="EMBL" id="DWYG01000178">
    <property type="protein sequence ID" value="HJB42903.1"/>
    <property type="molecule type" value="Genomic_DNA"/>
</dbReference>
<dbReference type="SUPFAM" id="SSF63999">
    <property type="entry name" value="Thiamin pyrophosphokinase, catalytic domain"/>
    <property type="match status" value="1"/>
</dbReference>
<gene>
    <name evidence="7" type="ORF">H9945_10445</name>
</gene>
<dbReference type="PANTHER" id="PTHR41299:SF1">
    <property type="entry name" value="THIAMINE PYROPHOSPHOKINASE"/>
    <property type="match status" value="1"/>
</dbReference>
<dbReference type="InterPro" id="IPR007371">
    <property type="entry name" value="TPK_catalytic"/>
</dbReference>
<evidence type="ECO:0000256" key="1">
    <source>
        <dbReference type="ARBA" id="ARBA00022679"/>
    </source>
</evidence>
<protein>
    <recommendedName>
        <fullName evidence="5">Thiamine diphosphokinase</fullName>
        <ecNumber evidence="5">2.7.6.2</ecNumber>
    </recommendedName>
</protein>
<dbReference type="InterPro" id="IPR036371">
    <property type="entry name" value="TPK_B1-bd_sf"/>
</dbReference>
<dbReference type="CDD" id="cd07995">
    <property type="entry name" value="TPK"/>
    <property type="match status" value="1"/>
</dbReference>
<reference evidence="7" key="2">
    <citation type="submission" date="2021-04" db="EMBL/GenBank/DDBJ databases">
        <authorList>
            <person name="Gilroy R."/>
        </authorList>
    </citation>
    <scope>NUCLEOTIDE SEQUENCE</scope>
    <source>
        <strain evidence="7">ChiBcec8-13705</strain>
    </source>
</reference>
<evidence type="ECO:0000313" key="8">
    <source>
        <dbReference type="Proteomes" id="UP000886803"/>
    </source>
</evidence>
<dbReference type="InterPro" id="IPR053149">
    <property type="entry name" value="TPK"/>
</dbReference>
<dbReference type="GO" id="GO:0009229">
    <property type="term" value="P:thiamine diphosphate biosynthetic process"/>
    <property type="evidence" value="ECO:0007669"/>
    <property type="project" value="InterPro"/>
</dbReference>